<dbReference type="AlphaFoldDB" id="A0AAV1TN62"/>
<comment type="caution">
    <text evidence="1">The sequence shown here is derived from an EMBL/GenBank/DDBJ whole genome shotgun (WGS) entry which is preliminary data.</text>
</comment>
<accession>A0AAV1TN62</accession>
<gene>
    <name evidence="1" type="ORF">PM001_LOCUS8840</name>
</gene>
<protein>
    <submittedName>
        <fullName evidence="1">Uncharacterized protein</fullName>
    </submittedName>
</protein>
<dbReference type="EMBL" id="CAKLBY020000070">
    <property type="protein sequence ID" value="CAK7923690.1"/>
    <property type="molecule type" value="Genomic_DNA"/>
</dbReference>
<evidence type="ECO:0000313" key="1">
    <source>
        <dbReference type="EMBL" id="CAK7923690.1"/>
    </source>
</evidence>
<name>A0AAV1TN62_9STRA</name>
<organism evidence="1 2">
    <name type="scientific">Peronospora matthiolae</name>
    <dbReference type="NCBI Taxonomy" id="2874970"/>
    <lineage>
        <taxon>Eukaryota</taxon>
        <taxon>Sar</taxon>
        <taxon>Stramenopiles</taxon>
        <taxon>Oomycota</taxon>
        <taxon>Peronosporomycetes</taxon>
        <taxon>Peronosporales</taxon>
        <taxon>Peronosporaceae</taxon>
        <taxon>Peronospora</taxon>
    </lineage>
</organism>
<evidence type="ECO:0000313" key="2">
    <source>
        <dbReference type="Proteomes" id="UP001162060"/>
    </source>
</evidence>
<dbReference type="Proteomes" id="UP001162060">
    <property type="component" value="Unassembled WGS sequence"/>
</dbReference>
<reference evidence="1" key="1">
    <citation type="submission" date="2024-01" db="EMBL/GenBank/DDBJ databases">
        <authorList>
            <person name="Webb A."/>
        </authorList>
    </citation>
    <scope>NUCLEOTIDE SEQUENCE</scope>
    <source>
        <strain evidence="1">Pm1</strain>
    </source>
</reference>
<proteinExistence type="predicted"/>
<sequence>MGNAVRQDHSLARDSQRCAVPSSLKAVTLLLRDGPTSFASELPFEAMCHLTTRGAHSVLSPDKDVLFVLTKERCARREELRRLNFTHIGDRLSSC</sequence>